<dbReference type="Proteomes" id="UP000295418">
    <property type="component" value="Unassembled WGS sequence"/>
</dbReference>
<feature type="domain" description="DinB-like" evidence="1">
    <location>
        <begin position="10"/>
        <end position="145"/>
    </location>
</feature>
<dbReference type="SUPFAM" id="SSF109854">
    <property type="entry name" value="DinB/YfiT-like putative metalloenzymes"/>
    <property type="match status" value="1"/>
</dbReference>
<dbReference type="Gene3D" id="1.20.120.450">
    <property type="entry name" value="dinb family like domain"/>
    <property type="match status" value="1"/>
</dbReference>
<dbReference type="InterPro" id="IPR034660">
    <property type="entry name" value="DinB/YfiT-like"/>
</dbReference>
<protein>
    <submittedName>
        <fullName evidence="2">DinB family protein</fullName>
    </submittedName>
</protein>
<name>A0A4R4EMC0_9BACL</name>
<dbReference type="Pfam" id="PF12867">
    <property type="entry name" value="DinB_2"/>
    <property type="match status" value="1"/>
</dbReference>
<sequence>MDIVTRLELLIKEIPSMMDTISDEDFNKKHAKDKWSKKEILGHLCDSATNNHMRFVKIMLSEGLISCEAYLQNQWVSIHDYQNNYSKSELTALWKQLNLQIYYTLKGASENDFNKQCILPNQSIVTLEWLFTDYIEHMVHHMKQIEGK</sequence>
<dbReference type="InterPro" id="IPR024775">
    <property type="entry name" value="DinB-like"/>
</dbReference>
<evidence type="ECO:0000259" key="1">
    <source>
        <dbReference type="Pfam" id="PF12867"/>
    </source>
</evidence>
<accession>A0A4R4EMC0</accession>
<dbReference type="AlphaFoldDB" id="A0A4R4EMC0"/>
<dbReference type="RefSeq" id="WP_132415792.1">
    <property type="nucleotide sequence ID" value="NZ_SKFG01000001.1"/>
</dbReference>
<gene>
    <name evidence="2" type="ORF">E0485_01400</name>
</gene>
<comment type="caution">
    <text evidence="2">The sequence shown here is derived from an EMBL/GenBank/DDBJ whole genome shotgun (WGS) entry which is preliminary data.</text>
</comment>
<evidence type="ECO:0000313" key="3">
    <source>
        <dbReference type="Proteomes" id="UP000295418"/>
    </source>
</evidence>
<evidence type="ECO:0000313" key="2">
    <source>
        <dbReference type="EMBL" id="TCZ80967.1"/>
    </source>
</evidence>
<reference evidence="2 3" key="1">
    <citation type="submission" date="2019-03" db="EMBL/GenBank/DDBJ databases">
        <authorList>
            <person name="Kim M.K.M."/>
        </authorList>
    </citation>
    <scope>NUCLEOTIDE SEQUENCE [LARGE SCALE GENOMIC DNA]</scope>
    <source>
        <strain evidence="2 3">18JY21-1</strain>
    </source>
</reference>
<proteinExistence type="predicted"/>
<organism evidence="2 3">
    <name type="scientific">Paenibacillus albiflavus</name>
    <dbReference type="NCBI Taxonomy" id="2545760"/>
    <lineage>
        <taxon>Bacteria</taxon>
        <taxon>Bacillati</taxon>
        <taxon>Bacillota</taxon>
        <taxon>Bacilli</taxon>
        <taxon>Bacillales</taxon>
        <taxon>Paenibacillaceae</taxon>
        <taxon>Paenibacillus</taxon>
    </lineage>
</organism>
<dbReference type="EMBL" id="SKFG01000001">
    <property type="protein sequence ID" value="TCZ80967.1"/>
    <property type="molecule type" value="Genomic_DNA"/>
</dbReference>
<dbReference type="OrthoDB" id="9793216at2"/>
<keyword evidence="3" id="KW-1185">Reference proteome</keyword>